<dbReference type="Pfam" id="PF07739">
    <property type="entry name" value="TipAS"/>
    <property type="match status" value="1"/>
</dbReference>
<keyword evidence="1" id="KW-0805">Transcription regulation</keyword>
<dbReference type="SMART" id="SM00422">
    <property type="entry name" value="HTH_MERR"/>
    <property type="match status" value="1"/>
</dbReference>
<organism evidence="6 7">
    <name type="scientific">Halobacillus campisalis</name>
    <dbReference type="NCBI Taxonomy" id="435909"/>
    <lineage>
        <taxon>Bacteria</taxon>
        <taxon>Bacillati</taxon>
        <taxon>Bacillota</taxon>
        <taxon>Bacilli</taxon>
        <taxon>Bacillales</taxon>
        <taxon>Bacillaceae</taxon>
        <taxon>Halobacillus</taxon>
    </lineage>
</organism>
<evidence type="ECO:0000256" key="4">
    <source>
        <dbReference type="ARBA" id="ARBA00023163"/>
    </source>
</evidence>
<dbReference type="Proteomes" id="UP001596494">
    <property type="component" value="Unassembled WGS sequence"/>
</dbReference>
<gene>
    <name evidence="6" type="ORF">ACFQMN_12165</name>
</gene>
<keyword evidence="7" id="KW-1185">Reference proteome</keyword>
<dbReference type="CDD" id="cd01106">
    <property type="entry name" value="HTH_TipAL-Mta"/>
    <property type="match status" value="1"/>
</dbReference>
<dbReference type="Pfam" id="PF13411">
    <property type="entry name" value="MerR_1"/>
    <property type="match status" value="1"/>
</dbReference>
<evidence type="ECO:0000256" key="1">
    <source>
        <dbReference type="ARBA" id="ARBA00023015"/>
    </source>
</evidence>
<reference evidence="7" key="1">
    <citation type="journal article" date="2019" name="Int. J. Syst. Evol. Microbiol.">
        <title>The Global Catalogue of Microorganisms (GCM) 10K type strain sequencing project: providing services to taxonomists for standard genome sequencing and annotation.</title>
        <authorList>
            <consortium name="The Broad Institute Genomics Platform"/>
            <consortium name="The Broad Institute Genome Sequencing Center for Infectious Disease"/>
            <person name="Wu L."/>
            <person name="Ma J."/>
        </authorList>
    </citation>
    <scope>NUCLEOTIDE SEQUENCE [LARGE SCALE GENOMIC DNA]</scope>
    <source>
        <strain evidence="7">CCUG 73951</strain>
    </source>
</reference>
<dbReference type="Gene3D" id="1.10.490.50">
    <property type="entry name" value="Antibiotic binding domain of TipA-like multidrug resistance regulators"/>
    <property type="match status" value="1"/>
</dbReference>
<sequence length="252" mass="29787">MYKVKEAAELAGVSVRTLHHYDRMGLLTPKKGGNGYRYYDDNDFIILQQILFFKELDFSLQKIKEILQSPDFDEQSALQQHKKILLEKKARLERVIKSVDQSIASFRGGETMTPKERFEPFDMQKVEEHRKKYAKEAEQRWGDTDAYKESAERTSAYSKDDWKKIHEENEEIDKRLVQLMDRDPADEEVQKCIDAKRQHITKYFYPCSIEIFRGLADMYVNDPRFTKNIDKVKQGYAAFVSKAMHVYCDQRT</sequence>
<evidence type="ECO:0000256" key="3">
    <source>
        <dbReference type="ARBA" id="ARBA00023159"/>
    </source>
</evidence>
<dbReference type="InterPro" id="IPR047057">
    <property type="entry name" value="MerR_fam"/>
</dbReference>
<keyword evidence="2" id="KW-0238">DNA-binding</keyword>
<dbReference type="InterPro" id="IPR012925">
    <property type="entry name" value="TipAS_dom"/>
</dbReference>
<dbReference type="Gene3D" id="1.10.1660.10">
    <property type="match status" value="1"/>
</dbReference>
<keyword evidence="4" id="KW-0804">Transcription</keyword>
<dbReference type="PANTHER" id="PTHR30204">
    <property type="entry name" value="REDOX-CYCLING DRUG-SENSING TRANSCRIPTIONAL ACTIVATOR SOXR"/>
    <property type="match status" value="1"/>
</dbReference>
<dbReference type="PROSITE" id="PS50937">
    <property type="entry name" value="HTH_MERR_2"/>
    <property type="match status" value="1"/>
</dbReference>
<dbReference type="PANTHER" id="PTHR30204:SF90">
    <property type="entry name" value="HTH-TYPE TRANSCRIPTIONAL ACTIVATOR MTA"/>
    <property type="match status" value="1"/>
</dbReference>
<accession>A0ABW2K6I7</accession>
<evidence type="ECO:0000313" key="6">
    <source>
        <dbReference type="EMBL" id="MFC7321631.1"/>
    </source>
</evidence>
<protein>
    <submittedName>
        <fullName evidence="6">MerR family transcriptional regulator</fullName>
    </submittedName>
</protein>
<dbReference type="InterPro" id="IPR036244">
    <property type="entry name" value="TipA-like_antibiotic-bd"/>
</dbReference>
<name>A0ABW2K6I7_9BACI</name>
<dbReference type="InterPro" id="IPR009061">
    <property type="entry name" value="DNA-bd_dom_put_sf"/>
</dbReference>
<feature type="domain" description="HTH merR-type" evidence="5">
    <location>
        <begin position="1"/>
        <end position="69"/>
    </location>
</feature>
<evidence type="ECO:0000313" key="7">
    <source>
        <dbReference type="Proteomes" id="UP001596494"/>
    </source>
</evidence>
<dbReference type="InterPro" id="IPR000551">
    <property type="entry name" value="MerR-type_HTH_dom"/>
</dbReference>
<dbReference type="EMBL" id="JBHTBY010000010">
    <property type="protein sequence ID" value="MFC7321631.1"/>
    <property type="molecule type" value="Genomic_DNA"/>
</dbReference>
<dbReference type="SUPFAM" id="SSF46955">
    <property type="entry name" value="Putative DNA-binding domain"/>
    <property type="match status" value="1"/>
</dbReference>
<comment type="caution">
    <text evidence="6">The sequence shown here is derived from an EMBL/GenBank/DDBJ whole genome shotgun (WGS) entry which is preliminary data.</text>
</comment>
<evidence type="ECO:0000259" key="5">
    <source>
        <dbReference type="PROSITE" id="PS50937"/>
    </source>
</evidence>
<keyword evidence="3" id="KW-0010">Activator</keyword>
<proteinExistence type="predicted"/>
<evidence type="ECO:0000256" key="2">
    <source>
        <dbReference type="ARBA" id="ARBA00023125"/>
    </source>
</evidence>
<dbReference type="RefSeq" id="WP_289216877.1">
    <property type="nucleotide sequence ID" value="NZ_JAPVRC010000009.1"/>
</dbReference>
<dbReference type="SUPFAM" id="SSF89082">
    <property type="entry name" value="Antibiotic binding domain of TipA-like multidrug resistance regulators"/>
    <property type="match status" value="1"/>
</dbReference>